<dbReference type="VEuPathDB" id="FungiDB:RhiirFUN_023218"/>
<dbReference type="VEuPathDB" id="FungiDB:RhiirA1_458487"/>
<evidence type="ECO:0000313" key="2">
    <source>
        <dbReference type="EMBL" id="PKY60308.1"/>
    </source>
</evidence>
<dbReference type="VEuPathDB" id="FungiDB:FUN_018799"/>
<reference evidence="2 3" key="1">
    <citation type="submission" date="2015-10" db="EMBL/GenBank/DDBJ databases">
        <title>Genome analyses suggest a sexual origin of heterokaryosis in a supposedly ancient asexual fungus.</title>
        <authorList>
            <person name="Ropars J."/>
            <person name="Sedzielewska K."/>
            <person name="Noel J."/>
            <person name="Charron P."/>
            <person name="Farinelli L."/>
            <person name="Marton T."/>
            <person name="Kruger M."/>
            <person name="Pelin A."/>
            <person name="Brachmann A."/>
            <person name="Corradi N."/>
        </authorList>
    </citation>
    <scope>NUCLEOTIDE SEQUENCE [LARGE SCALE GENOMIC DNA]</scope>
    <source>
        <strain evidence="2 3">A4</strain>
    </source>
</reference>
<dbReference type="VEuPathDB" id="FungiDB:RhiirFUN_020764"/>
<comment type="caution">
    <text evidence="2">The sequence shown here is derived from an EMBL/GenBank/DDBJ whole genome shotgun (WGS) entry which is preliminary data.</text>
</comment>
<accession>A0A2I1HN49</accession>
<dbReference type="VEuPathDB" id="FungiDB:RhiirA1_507084"/>
<dbReference type="AlphaFoldDB" id="A0A2I1HN49"/>
<protein>
    <recommendedName>
        <fullName evidence="4">SWIM-type domain-containing protein</fullName>
    </recommendedName>
</protein>
<dbReference type="VEuPathDB" id="FungiDB:RhiirFUN_021540"/>
<organism evidence="2 3">
    <name type="scientific">Rhizophagus irregularis</name>
    <dbReference type="NCBI Taxonomy" id="588596"/>
    <lineage>
        <taxon>Eukaryota</taxon>
        <taxon>Fungi</taxon>
        <taxon>Fungi incertae sedis</taxon>
        <taxon>Mucoromycota</taxon>
        <taxon>Glomeromycotina</taxon>
        <taxon>Glomeromycetes</taxon>
        <taxon>Glomerales</taxon>
        <taxon>Glomeraceae</taxon>
        <taxon>Rhizophagus</taxon>
    </lineage>
</organism>
<proteinExistence type="predicted"/>
<keyword evidence="3" id="KW-1185">Reference proteome</keyword>
<dbReference type="Proteomes" id="UP000234323">
    <property type="component" value="Unassembled WGS sequence"/>
</dbReference>
<feature type="region of interest" description="Disordered" evidence="1">
    <location>
        <begin position="658"/>
        <end position="677"/>
    </location>
</feature>
<dbReference type="VEuPathDB" id="FungiDB:FUN_008076"/>
<gene>
    <name evidence="2" type="ORF">RhiirA4_483877</name>
</gene>
<name>A0A2I1HN49_9GLOM</name>
<sequence length="908" mass="104476">MKNLIKYNDNDTVNMPFGCVAEWYISNHSLLKNIRLKCQSRKKISELVNENIISVSHVEGAVDYIEWSTKKGSAKSTNRIGDIIKLTPEGDEYVRQIEAGEKKDKTCWYWVMYCSGEGNSCQHECGGIGSCKENCANYSLPNNIKNYHDMHLCKVRMKTEFLIKLQANLPAMSYRLRDNKKLVNENIISVSCVESAVDYIEWNTKKGSAKSTNRIDDIIKLTPEGDEYVRQIEAGEKKEKICWYWVMYYSGKGNSCQHECRRIEFDQYCIGIDGKHDLNNNKAPILTFVVENIAGIGTPLAFAVLAVKNNISCNDNNCSHEWFYEDLPNKKDYPIAIAFKIIGRSRTEEQALELGSLYKSFIDKLSLSVEKKNKLKNDLFKNWICDEWRLSLIDAGRIPSDIIQHSMTTNNFTERLHHTIETQYNSIQTVVNFVECLYGMKLKCENIGRETGETYFEAGLATLFNMQSIEQENQVTTLSTDKLQRLNQGRLYFLLGLVEPSQHPDYFYVKKIDKSQLLESAYNGNLIELDDSVMNYLTPLYDKFIESHINIVPKREGYYLTRISTGECLICYDYIWNGPFRDVCKHNHTAKIYQQSQTNNLLFQQVKADLINYFKNKHRVLPAEKKNELIYNGRAIFQANRIQLDINNDPFRPIIPNNHGTTSFGAPPKPKAKPRKPSRILQEQTKEQHINKNPTEYYQNEIYSNLPMQGVQSPLTLSSFTPQSFTPYSYAHSTHSFTSIHPSPSNYEYLSNMHMSVTPCSLPINSHFREEQNLLNSHLPNGQEQQFSTPLNNYYTMSSNSFTNVNINPSSNGKTNSFEYYFIHPSPSNYEYLPSMHMSVTPCSLPINSHFREEQNLLNSHLPNGQEQQFATPSNNYTLSSNSFTNVNINQSSNGKTNGFEYYLPIIK</sequence>
<dbReference type="EMBL" id="LLXI01004147">
    <property type="protein sequence ID" value="PKY60308.1"/>
    <property type="molecule type" value="Genomic_DNA"/>
</dbReference>
<evidence type="ECO:0008006" key="4">
    <source>
        <dbReference type="Google" id="ProtNLM"/>
    </source>
</evidence>
<evidence type="ECO:0000313" key="3">
    <source>
        <dbReference type="Proteomes" id="UP000234323"/>
    </source>
</evidence>
<evidence type="ECO:0000256" key="1">
    <source>
        <dbReference type="SAM" id="MobiDB-lite"/>
    </source>
</evidence>